<dbReference type="Proteomes" id="UP000181790">
    <property type="component" value="Unassembled WGS sequence"/>
</dbReference>
<proteinExistence type="predicted"/>
<feature type="signal peptide" evidence="1">
    <location>
        <begin position="1"/>
        <end position="22"/>
    </location>
</feature>
<evidence type="ECO:0000313" key="2">
    <source>
        <dbReference type="EMBL" id="OIN56510.1"/>
    </source>
</evidence>
<dbReference type="OrthoDB" id="5431540at2"/>
<feature type="chain" id="PRO_5010178635" description="DUF922 domain-containing protein" evidence="1">
    <location>
        <begin position="23"/>
        <end position="364"/>
    </location>
</feature>
<dbReference type="RefSeq" id="WP_071505895.1">
    <property type="nucleotide sequence ID" value="NZ_MORL01000022.1"/>
</dbReference>
<dbReference type="AlphaFoldDB" id="A0A1S2VDN0"/>
<dbReference type="EMBL" id="MORL01000022">
    <property type="protein sequence ID" value="OIN56510.1"/>
    <property type="molecule type" value="Genomic_DNA"/>
</dbReference>
<protein>
    <recommendedName>
        <fullName evidence="4">DUF922 domain-containing protein</fullName>
    </recommendedName>
</protein>
<accession>A0A1S2VDN0</accession>
<organism evidence="2 3">
    <name type="scientific">Arsenicibacter rosenii</name>
    <dbReference type="NCBI Taxonomy" id="1750698"/>
    <lineage>
        <taxon>Bacteria</taxon>
        <taxon>Pseudomonadati</taxon>
        <taxon>Bacteroidota</taxon>
        <taxon>Cytophagia</taxon>
        <taxon>Cytophagales</taxon>
        <taxon>Spirosomataceae</taxon>
        <taxon>Arsenicibacter</taxon>
    </lineage>
</organism>
<sequence>MRLLLGLVVLAGLLLPSATQQANTISLKPESVSFTPTEYYIAEVIDQRAGKSGIGRWATAPNQPVSAVNLTGGAAAGIQQFIQKSLRTNTKLRPIAIHLTDLQLTENAPQNRPFTEGQLSFGVIFYYKRNEDQYSTPAKLTEFRTSARYSRPLSQPGVVEQSIRQSIVASLKYFNDFMNREAKRDERLAKDIKVTFTEYVQNRTGSDTVFYSPERPVAWNDFQATPRATSRFAAEINPNFAYIGRSSVENGVVTVNLLMKVYMLKSGSWAREVAKNAYSLNHEQRHFDIAKIVAEKFKRKIIPDSLTVEDYNSIIQYQFIESYREMSKLQEQYDGETNHGLNQGAQERWNQWVEGELKKYGIRK</sequence>
<evidence type="ECO:0000313" key="3">
    <source>
        <dbReference type="Proteomes" id="UP000181790"/>
    </source>
</evidence>
<evidence type="ECO:0000256" key="1">
    <source>
        <dbReference type="SAM" id="SignalP"/>
    </source>
</evidence>
<comment type="caution">
    <text evidence="2">The sequence shown here is derived from an EMBL/GenBank/DDBJ whole genome shotgun (WGS) entry which is preliminary data.</text>
</comment>
<reference evidence="2 3" key="1">
    <citation type="submission" date="2016-10" db="EMBL/GenBank/DDBJ databases">
        <title>Arsenicibacter rosenii gen. nov., sp. nov., an efficient arsenic-methylating bacterium isolated from an arsenic-contaminated paddy soil.</title>
        <authorList>
            <person name="Huang K."/>
        </authorList>
    </citation>
    <scope>NUCLEOTIDE SEQUENCE [LARGE SCALE GENOMIC DNA]</scope>
    <source>
        <strain evidence="2 3">SM-1</strain>
    </source>
</reference>
<keyword evidence="1" id="KW-0732">Signal</keyword>
<evidence type="ECO:0008006" key="4">
    <source>
        <dbReference type="Google" id="ProtNLM"/>
    </source>
</evidence>
<gene>
    <name evidence="2" type="ORF">BLX24_24655</name>
</gene>
<keyword evidence="3" id="KW-1185">Reference proteome</keyword>
<name>A0A1S2VDN0_9BACT</name>